<dbReference type="InterPro" id="IPR009366">
    <property type="entry name" value="Protein_Veg"/>
</dbReference>
<sequence length="88" mass="10000">MAKNLNVLTEIRENVNSFVGQEVMIKANRGRRKSLEKEGVLEKTHPNVFVVKVDDNAQIRRLSYSYADLLTDNVELKLKDANTKIGIV</sequence>
<dbReference type="PANTHER" id="PTHR40026:SF1">
    <property type="entry name" value="PROTEIN VEG"/>
    <property type="match status" value="1"/>
</dbReference>
<protein>
    <submittedName>
        <fullName evidence="1">Protein veg</fullName>
    </submittedName>
</protein>
<gene>
    <name evidence="1" type="ORF">GM661_16805</name>
</gene>
<dbReference type="PIRSF" id="PIRSF037257">
    <property type="entry name" value="DUF1021"/>
    <property type="match status" value="1"/>
</dbReference>
<dbReference type="PANTHER" id="PTHR40026">
    <property type="entry name" value="PROTEIN VEG"/>
    <property type="match status" value="1"/>
</dbReference>
<proteinExistence type="predicted"/>
<accession>A0A8A7KIS2</accession>
<organism evidence="1 2">
    <name type="scientific">Iocasia fonsfrigidae</name>
    <dbReference type="NCBI Taxonomy" id="2682810"/>
    <lineage>
        <taxon>Bacteria</taxon>
        <taxon>Bacillati</taxon>
        <taxon>Bacillota</taxon>
        <taxon>Clostridia</taxon>
        <taxon>Halanaerobiales</taxon>
        <taxon>Halanaerobiaceae</taxon>
        <taxon>Iocasia</taxon>
    </lineage>
</organism>
<dbReference type="KEGG" id="ifn:GM661_16805"/>
<name>A0A8A7KIS2_9FIRM</name>
<evidence type="ECO:0000313" key="2">
    <source>
        <dbReference type="Proteomes" id="UP000665020"/>
    </source>
</evidence>
<dbReference type="Gene3D" id="2.30.30.100">
    <property type="match status" value="1"/>
</dbReference>
<dbReference type="GO" id="GO:0006355">
    <property type="term" value="P:regulation of DNA-templated transcription"/>
    <property type="evidence" value="ECO:0007669"/>
    <property type="project" value="InterPro"/>
</dbReference>
<dbReference type="AlphaFoldDB" id="A0A8A7KIS2"/>
<evidence type="ECO:0000313" key="1">
    <source>
        <dbReference type="EMBL" id="QTL99489.1"/>
    </source>
</evidence>
<dbReference type="RefSeq" id="WP_125986385.1">
    <property type="nucleotide sequence ID" value="NZ_CP046640.1"/>
</dbReference>
<dbReference type="Pfam" id="PF06257">
    <property type="entry name" value="VEG"/>
    <property type="match status" value="1"/>
</dbReference>
<keyword evidence="2" id="KW-1185">Reference proteome</keyword>
<reference evidence="1" key="1">
    <citation type="submission" date="2019-12" db="EMBL/GenBank/DDBJ databases">
        <authorList>
            <person name="zhang j."/>
            <person name="sun C.M."/>
        </authorList>
    </citation>
    <scope>NUCLEOTIDE SEQUENCE</scope>
    <source>
        <strain evidence="1">NS-1</strain>
    </source>
</reference>
<dbReference type="Proteomes" id="UP000665020">
    <property type="component" value="Chromosome"/>
</dbReference>
<dbReference type="EMBL" id="CP046640">
    <property type="protein sequence ID" value="QTL99489.1"/>
    <property type="molecule type" value="Genomic_DNA"/>
</dbReference>